<protein>
    <submittedName>
        <fullName evidence="2">Uncharacterized protein</fullName>
    </submittedName>
</protein>
<evidence type="ECO:0000313" key="2">
    <source>
        <dbReference type="EMBL" id="KAE8010748.1"/>
    </source>
</evidence>
<feature type="region of interest" description="Disordered" evidence="1">
    <location>
        <begin position="195"/>
        <end position="226"/>
    </location>
</feature>
<accession>A0A5N6QW37</accession>
<keyword evidence="3" id="KW-1185">Reference proteome</keyword>
<feature type="region of interest" description="Disordered" evidence="1">
    <location>
        <begin position="266"/>
        <end position="304"/>
    </location>
</feature>
<sequence length="393" mass="41830">MEANICDVNHLDADVLLPPRKRLLAGLKKQSSEADGASRLSLVASHSSSVSASAFAFASASASASSPACALSSAALSDFEIRLNNLLSSHSSNPNLTPEEIVEASKSAAISAAKAAEVARAAAEEKAAIASKAMAAAKSALDLVASFSEEAACKERSLKKNKLKKHLPVQLLYKKYQPIENNRTDEELARKLHRAINSSPRISKNSSSSDWKGHKHKKLKTSASSEKSRVCNGGILLEIQPPSMSNGHAVAGKINSDSSIRESYTLKADEKACKSDSASQLEMDNGEAESSQPRDKTSEDVCTTGKKRGRVKLKRLPLSICTFRDRANPKEEMNVRSSPLAENKMGSPTAGGMPLFSMEPSADGVIPIGATPVWKCQGFKAPACVKQNKVLQS</sequence>
<evidence type="ECO:0000313" key="3">
    <source>
        <dbReference type="Proteomes" id="UP000327013"/>
    </source>
</evidence>
<name>A0A5N6QW37_9ROSI</name>
<feature type="compositionally biased region" description="Low complexity" evidence="1">
    <location>
        <begin position="198"/>
        <end position="209"/>
    </location>
</feature>
<reference evidence="2 3" key="1">
    <citation type="submission" date="2019-06" db="EMBL/GenBank/DDBJ databases">
        <title>A chromosomal-level reference genome of Carpinus fangiana (Coryloideae, Betulaceae).</title>
        <authorList>
            <person name="Yang X."/>
            <person name="Wang Z."/>
            <person name="Zhang L."/>
            <person name="Hao G."/>
            <person name="Liu J."/>
            <person name="Yang Y."/>
        </authorList>
    </citation>
    <scope>NUCLEOTIDE SEQUENCE [LARGE SCALE GENOMIC DNA]</scope>
    <source>
        <strain evidence="2">Cfa_2016G</strain>
        <tissue evidence="2">Leaf</tissue>
    </source>
</reference>
<dbReference type="Proteomes" id="UP000327013">
    <property type="component" value="Chromosome 2"/>
</dbReference>
<proteinExistence type="predicted"/>
<dbReference type="OrthoDB" id="1910495at2759"/>
<dbReference type="PANTHER" id="PTHR35477">
    <property type="entry name" value="OS06G0728500 PROTEIN"/>
    <property type="match status" value="1"/>
</dbReference>
<dbReference type="EMBL" id="CM017322">
    <property type="protein sequence ID" value="KAE8010748.1"/>
    <property type="molecule type" value="Genomic_DNA"/>
</dbReference>
<gene>
    <name evidence="2" type="ORF">FH972_007085</name>
</gene>
<evidence type="ECO:0000256" key="1">
    <source>
        <dbReference type="SAM" id="MobiDB-lite"/>
    </source>
</evidence>
<dbReference type="AlphaFoldDB" id="A0A5N6QW37"/>
<dbReference type="PANTHER" id="PTHR35477:SF1">
    <property type="entry name" value="OS06G0728500 PROTEIN"/>
    <property type="match status" value="1"/>
</dbReference>
<dbReference type="EMBL" id="CM017322">
    <property type="protein sequence ID" value="KAE8010747.1"/>
    <property type="molecule type" value="Genomic_DNA"/>
</dbReference>
<organism evidence="2 3">
    <name type="scientific">Carpinus fangiana</name>
    <dbReference type="NCBI Taxonomy" id="176857"/>
    <lineage>
        <taxon>Eukaryota</taxon>
        <taxon>Viridiplantae</taxon>
        <taxon>Streptophyta</taxon>
        <taxon>Embryophyta</taxon>
        <taxon>Tracheophyta</taxon>
        <taxon>Spermatophyta</taxon>
        <taxon>Magnoliopsida</taxon>
        <taxon>eudicotyledons</taxon>
        <taxon>Gunneridae</taxon>
        <taxon>Pentapetalae</taxon>
        <taxon>rosids</taxon>
        <taxon>fabids</taxon>
        <taxon>Fagales</taxon>
        <taxon>Betulaceae</taxon>
        <taxon>Carpinus</taxon>
    </lineage>
</organism>